<feature type="transmembrane region" description="Helical" evidence="1">
    <location>
        <begin position="34"/>
        <end position="59"/>
    </location>
</feature>
<proteinExistence type="predicted"/>
<reference evidence="2 4" key="2">
    <citation type="journal article" date="2018" name="Plant J.">
        <title>The Physcomitrella patens chromosome-scale assembly reveals moss genome structure and evolution.</title>
        <authorList>
            <person name="Lang D."/>
            <person name="Ullrich K.K."/>
            <person name="Murat F."/>
            <person name="Fuchs J."/>
            <person name="Jenkins J."/>
            <person name="Haas F.B."/>
            <person name="Piednoel M."/>
            <person name="Gundlach H."/>
            <person name="Van Bel M."/>
            <person name="Meyberg R."/>
            <person name="Vives C."/>
            <person name="Morata J."/>
            <person name="Symeonidi A."/>
            <person name="Hiss M."/>
            <person name="Muchero W."/>
            <person name="Kamisugi Y."/>
            <person name="Saleh O."/>
            <person name="Blanc G."/>
            <person name="Decker E.L."/>
            <person name="van Gessel N."/>
            <person name="Grimwood J."/>
            <person name="Hayes R.D."/>
            <person name="Graham S.W."/>
            <person name="Gunter L.E."/>
            <person name="McDaniel S.F."/>
            <person name="Hoernstein S.N.W."/>
            <person name="Larsson A."/>
            <person name="Li F.W."/>
            <person name="Perroud P.F."/>
            <person name="Phillips J."/>
            <person name="Ranjan P."/>
            <person name="Rokshar D.S."/>
            <person name="Rothfels C.J."/>
            <person name="Schneider L."/>
            <person name="Shu S."/>
            <person name="Stevenson D.W."/>
            <person name="Thummler F."/>
            <person name="Tillich M."/>
            <person name="Villarreal Aguilar J.C."/>
            <person name="Widiez T."/>
            <person name="Wong G.K."/>
            <person name="Wymore A."/>
            <person name="Zhang Y."/>
            <person name="Zimmer A.D."/>
            <person name="Quatrano R.S."/>
            <person name="Mayer K.F.X."/>
            <person name="Goodstein D."/>
            <person name="Casacuberta J.M."/>
            <person name="Vandepoele K."/>
            <person name="Reski R."/>
            <person name="Cuming A.C."/>
            <person name="Tuskan G.A."/>
            <person name="Maumus F."/>
            <person name="Salse J."/>
            <person name="Schmutz J."/>
            <person name="Rensing S.A."/>
        </authorList>
    </citation>
    <scope>NUCLEOTIDE SEQUENCE [LARGE SCALE GENOMIC DNA]</scope>
    <source>
        <strain evidence="3 4">cv. Gransden 2004</strain>
    </source>
</reference>
<dbReference type="PaxDb" id="3218-PP1S60_136V6.1"/>
<keyword evidence="1" id="KW-0472">Membrane</keyword>
<organism evidence="2">
    <name type="scientific">Physcomitrium patens</name>
    <name type="common">Spreading-leaved earth moss</name>
    <name type="synonym">Physcomitrella patens</name>
    <dbReference type="NCBI Taxonomy" id="3218"/>
    <lineage>
        <taxon>Eukaryota</taxon>
        <taxon>Viridiplantae</taxon>
        <taxon>Streptophyta</taxon>
        <taxon>Embryophyta</taxon>
        <taxon>Bryophyta</taxon>
        <taxon>Bryophytina</taxon>
        <taxon>Bryopsida</taxon>
        <taxon>Funariidae</taxon>
        <taxon>Funariales</taxon>
        <taxon>Funariaceae</taxon>
        <taxon>Physcomitrium</taxon>
    </lineage>
</organism>
<dbReference type="Proteomes" id="UP000006727">
    <property type="component" value="Chromosome 4"/>
</dbReference>
<name>A0A2K1KPU8_PHYPA</name>
<keyword evidence="4" id="KW-1185">Reference proteome</keyword>
<dbReference type="AlphaFoldDB" id="A0A2K1KPU8"/>
<dbReference type="EnsemblPlants" id="Pp3c4_23790V3.2">
    <property type="protein sequence ID" value="PAC:32921409.CDS.1"/>
    <property type="gene ID" value="Pp3c4_23790"/>
</dbReference>
<reference evidence="3" key="3">
    <citation type="submission" date="2020-12" db="UniProtKB">
        <authorList>
            <consortium name="EnsemblPlants"/>
        </authorList>
    </citation>
    <scope>IDENTIFICATION</scope>
</reference>
<keyword evidence="1" id="KW-0812">Transmembrane</keyword>
<evidence type="ECO:0000313" key="4">
    <source>
        <dbReference type="Proteomes" id="UP000006727"/>
    </source>
</evidence>
<dbReference type="EnsemblPlants" id="Pp3c4_23790V3.1">
    <property type="protein sequence ID" value="PAC:32921408.CDS.1"/>
    <property type="gene ID" value="Pp3c4_23790"/>
</dbReference>
<evidence type="ECO:0000256" key="1">
    <source>
        <dbReference type="SAM" id="Phobius"/>
    </source>
</evidence>
<dbReference type="EMBL" id="ABEU02000004">
    <property type="protein sequence ID" value="PNR55766.1"/>
    <property type="molecule type" value="Genomic_DNA"/>
</dbReference>
<protein>
    <submittedName>
        <fullName evidence="2 3">Uncharacterized protein</fullName>
    </submittedName>
</protein>
<dbReference type="InParanoid" id="A0A2K1KPU8"/>
<gene>
    <name evidence="2" type="ORF">PHYPA_006663</name>
</gene>
<evidence type="ECO:0000313" key="3">
    <source>
        <dbReference type="EnsemblPlants" id="PAC:32921408.CDS.1"/>
    </source>
</evidence>
<sequence length="69" mass="7680">MPFRRDYIVLVRSFHDSVLSKCVIPSRSLSAVTVLYVVGGSFAHLVRLISLLLVALNFIELVYASQISV</sequence>
<keyword evidence="1" id="KW-1133">Transmembrane helix</keyword>
<dbReference type="Gramene" id="Pp3c4_23790V3.1">
    <property type="protein sequence ID" value="PAC:32921408.CDS.1"/>
    <property type="gene ID" value="Pp3c4_23790"/>
</dbReference>
<accession>A0A2K1KPU8</accession>
<dbReference type="Gramene" id="Pp3c4_23790V3.2">
    <property type="protein sequence ID" value="PAC:32921409.CDS.1"/>
    <property type="gene ID" value="Pp3c4_23790"/>
</dbReference>
<reference evidence="2 4" key="1">
    <citation type="journal article" date="2008" name="Science">
        <title>The Physcomitrella genome reveals evolutionary insights into the conquest of land by plants.</title>
        <authorList>
            <person name="Rensing S."/>
            <person name="Lang D."/>
            <person name="Zimmer A."/>
            <person name="Terry A."/>
            <person name="Salamov A."/>
            <person name="Shapiro H."/>
            <person name="Nishiyama T."/>
            <person name="Perroud P.-F."/>
            <person name="Lindquist E."/>
            <person name="Kamisugi Y."/>
            <person name="Tanahashi T."/>
            <person name="Sakakibara K."/>
            <person name="Fujita T."/>
            <person name="Oishi K."/>
            <person name="Shin-I T."/>
            <person name="Kuroki Y."/>
            <person name="Toyoda A."/>
            <person name="Suzuki Y."/>
            <person name="Hashimoto A."/>
            <person name="Yamaguchi K."/>
            <person name="Sugano A."/>
            <person name="Kohara Y."/>
            <person name="Fujiyama A."/>
            <person name="Anterola A."/>
            <person name="Aoki S."/>
            <person name="Ashton N."/>
            <person name="Barbazuk W.B."/>
            <person name="Barker E."/>
            <person name="Bennetzen J."/>
            <person name="Bezanilla M."/>
            <person name="Blankenship R."/>
            <person name="Cho S.H."/>
            <person name="Dutcher S."/>
            <person name="Estelle M."/>
            <person name="Fawcett J.A."/>
            <person name="Gundlach H."/>
            <person name="Hanada K."/>
            <person name="Heyl A."/>
            <person name="Hicks K.A."/>
            <person name="Hugh J."/>
            <person name="Lohr M."/>
            <person name="Mayer K."/>
            <person name="Melkozernov A."/>
            <person name="Murata T."/>
            <person name="Nelson D."/>
            <person name="Pils B."/>
            <person name="Prigge M."/>
            <person name="Reiss B."/>
            <person name="Renner T."/>
            <person name="Rombauts S."/>
            <person name="Rushton P."/>
            <person name="Sanderfoot A."/>
            <person name="Schween G."/>
            <person name="Shiu S.-H."/>
            <person name="Stueber K."/>
            <person name="Theodoulou F.L."/>
            <person name="Tu H."/>
            <person name="Van de Peer Y."/>
            <person name="Verrier P.J."/>
            <person name="Waters E."/>
            <person name="Wood A."/>
            <person name="Yang L."/>
            <person name="Cove D."/>
            <person name="Cuming A."/>
            <person name="Hasebe M."/>
            <person name="Lucas S."/>
            <person name="Mishler D.B."/>
            <person name="Reski R."/>
            <person name="Grigoriev I."/>
            <person name="Quatrano R.S."/>
            <person name="Boore J.L."/>
        </authorList>
    </citation>
    <scope>NUCLEOTIDE SEQUENCE [LARGE SCALE GENOMIC DNA]</scope>
    <source>
        <strain evidence="3 4">cv. Gransden 2004</strain>
    </source>
</reference>
<evidence type="ECO:0000313" key="2">
    <source>
        <dbReference type="EMBL" id="PNR55766.1"/>
    </source>
</evidence>